<evidence type="ECO:0000256" key="5">
    <source>
        <dbReference type="SAM" id="SignalP"/>
    </source>
</evidence>
<feature type="chain" id="PRO_5039208206" description="Fe/B12 periplasmic-binding domain-containing protein" evidence="5">
    <location>
        <begin position="19"/>
        <end position="322"/>
    </location>
</feature>
<dbReference type="PANTHER" id="PTHR30532:SF28">
    <property type="entry name" value="PETROBACTIN-BINDING PROTEIN YCLQ"/>
    <property type="match status" value="1"/>
</dbReference>
<feature type="domain" description="Fe/B12 periplasmic-binding" evidence="6">
    <location>
        <begin position="62"/>
        <end position="322"/>
    </location>
</feature>
<comment type="similarity">
    <text evidence="2">Belongs to the bacterial solute-binding protein 8 family.</text>
</comment>
<dbReference type="InterPro" id="IPR002491">
    <property type="entry name" value="ABC_transptr_periplasmic_BD"/>
</dbReference>
<proteinExistence type="inferred from homology"/>
<dbReference type="InterPro" id="IPR051313">
    <property type="entry name" value="Bact_iron-sidero_bind"/>
</dbReference>
<evidence type="ECO:0000256" key="1">
    <source>
        <dbReference type="ARBA" id="ARBA00004196"/>
    </source>
</evidence>
<dbReference type="STRING" id="43064.SAMN04488086_1239"/>
<dbReference type="Pfam" id="PF01497">
    <property type="entry name" value="Peripla_BP_2"/>
    <property type="match status" value="1"/>
</dbReference>
<dbReference type="PROSITE" id="PS51257">
    <property type="entry name" value="PROKAR_LIPOPROTEIN"/>
    <property type="match status" value="1"/>
</dbReference>
<dbReference type="CDD" id="cd01140">
    <property type="entry name" value="FatB"/>
    <property type="match status" value="1"/>
</dbReference>
<evidence type="ECO:0000256" key="3">
    <source>
        <dbReference type="ARBA" id="ARBA00022448"/>
    </source>
</evidence>
<dbReference type="SUPFAM" id="SSF53807">
    <property type="entry name" value="Helical backbone' metal receptor"/>
    <property type="match status" value="1"/>
</dbReference>
<dbReference type="AlphaFoldDB" id="A0A1W1ICZ6"/>
<dbReference type="Gene3D" id="3.40.50.1980">
    <property type="entry name" value="Nitrogenase molybdenum iron protein domain"/>
    <property type="match status" value="2"/>
</dbReference>
<reference evidence="8" key="1">
    <citation type="submission" date="2016-04" db="EMBL/GenBank/DDBJ databases">
        <authorList>
            <person name="Strepis N."/>
        </authorList>
    </citation>
    <scope>NUCLEOTIDE SEQUENCE [LARGE SCALE GENOMIC DNA]</scope>
</reference>
<keyword evidence="8" id="KW-1185">Reference proteome</keyword>
<evidence type="ECO:0000313" key="8">
    <source>
        <dbReference type="Proteomes" id="UP000195985"/>
    </source>
</evidence>
<keyword evidence="4 5" id="KW-0732">Signal</keyword>
<evidence type="ECO:0000313" key="7">
    <source>
        <dbReference type="EMBL" id="SLM50937.1"/>
    </source>
</evidence>
<feature type="signal peptide" evidence="5">
    <location>
        <begin position="1"/>
        <end position="18"/>
    </location>
</feature>
<dbReference type="GO" id="GO:0030288">
    <property type="term" value="C:outer membrane-bounded periplasmic space"/>
    <property type="evidence" value="ECO:0007669"/>
    <property type="project" value="TreeGrafter"/>
</dbReference>
<keyword evidence="3" id="KW-0813">Transport</keyword>
<organism evidence="7 8">
    <name type="scientific">Trichococcus pasteurii</name>
    <dbReference type="NCBI Taxonomy" id="43064"/>
    <lineage>
        <taxon>Bacteria</taxon>
        <taxon>Bacillati</taxon>
        <taxon>Bacillota</taxon>
        <taxon>Bacilli</taxon>
        <taxon>Lactobacillales</taxon>
        <taxon>Carnobacteriaceae</taxon>
        <taxon>Trichococcus</taxon>
    </lineage>
</organism>
<dbReference type="RefSeq" id="WP_086941797.1">
    <property type="nucleotide sequence ID" value="NZ_FONM01000023.1"/>
</dbReference>
<dbReference type="OrthoDB" id="63946at2"/>
<evidence type="ECO:0000256" key="2">
    <source>
        <dbReference type="ARBA" id="ARBA00008814"/>
    </source>
</evidence>
<dbReference type="EMBL" id="FWEY01000001">
    <property type="protein sequence ID" value="SLM50937.1"/>
    <property type="molecule type" value="Genomic_DNA"/>
</dbReference>
<dbReference type="PROSITE" id="PS50983">
    <property type="entry name" value="FE_B12_PBP"/>
    <property type="match status" value="1"/>
</dbReference>
<evidence type="ECO:0000259" key="6">
    <source>
        <dbReference type="PROSITE" id="PS50983"/>
    </source>
</evidence>
<accession>A0A1W1ICZ6</accession>
<protein>
    <recommendedName>
        <fullName evidence="6">Fe/B12 periplasmic-binding domain-containing protein</fullName>
    </recommendedName>
</protein>
<dbReference type="Proteomes" id="UP000195985">
    <property type="component" value="Unassembled WGS sequence"/>
</dbReference>
<gene>
    <name evidence="7" type="ORF">TPAS_610</name>
</gene>
<sequence>MKKWQKTILSLASIFTLAACGNQEGSADAADSTTATSTAETGATVIIEDTRGSVEVPKDPQNVAVLDFGHLDTVIALGKEDAVTGTATENMPAYLADKADQFENVGTLKEPNVEALANLAPELIIISNRLVDFAEELEEIAPVVVLSVDYTDYWGSVQKNITALGTIFAEEEAAEEAIATLNEEIEAVQATTAGISEKTLTLLLNDGSMSAFSTGSRFGFIYDTLGFKPVDAAIEDSTHGQSVGYEGLLEINPQILFVVDRTAAVGTASDENAALLENDFVYQTDAYKNNKIINLSSDLWYLSGGGIESIHLMVEEIATELQ</sequence>
<name>A0A1W1ICZ6_9LACT</name>
<evidence type="ECO:0000256" key="4">
    <source>
        <dbReference type="ARBA" id="ARBA00022729"/>
    </source>
</evidence>
<dbReference type="PANTHER" id="PTHR30532">
    <property type="entry name" value="IRON III DICITRATE-BINDING PERIPLASMIC PROTEIN"/>
    <property type="match status" value="1"/>
</dbReference>
<dbReference type="InterPro" id="IPR033870">
    <property type="entry name" value="FatB"/>
</dbReference>
<dbReference type="GO" id="GO:1901678">
    <property type="term" value="P:iron coordination entity transport"/>
    <property type="evidence" value="ECO:0007669"/>
    <property type="project" value="UniProtKB-ARBA"/>
</dbReference>
<comment type="subcellular location">
    <subcellularLocation>
        <location evidence="1">Cell envelope</location>
    </subcellularLocation>
</comment>